<keyword evidence="3" id="KW-1185">Reference proteome</keyword>
<dbReference type="AlphaFoldDB" id="A0A553JUV7"/>
<dbReference type="SMART" id="SM01034">
    <property type="entry name" value="BLUF"/>
    <property type="match status" value="1"/>
</dbReference>
<dbReference type="OrthoDB" id="557705at2"/>
<dbReference type="GO" id="GO:0071949">
    <property type="term" value="F:FAD binding"/>
    <property type="evidence" value="ECO:0007669"/>
    <property type="project" value="InterPro"/>
</dbReference>
<dbReference type="RefSeq" id="WP_143562676.1">
    <property type="nucleotide sequence ID" value="NZ_BMPL01000001.1"/>
</dbReference>
<dbReference type="InterPro" id="IPR007024">
    <property type="entry name" value="BLUF_domain"/>
</dbReference>
<gene>
    <name evidence="2" type="ORF">FN961_00955</name>
</gene>
<comment type="caution">
    <text evidence="2">The sequence shown here is derived from an EMBL/GenBank/DDBJ whole genome shotgun (WGS) entry which is preliminary data.</text>
</comment>
<dbReference type="GO" id="GO:0009882">
    <property type="term" value="F:blue light photoreceptor activity"/>
    <property type="evidence" value="ECO:0007669"/>
    <property type="project" value="InterPro"/>
</dbReference>
<protein>
    <submittedName>
        <fullName evidence="2">BLUF domain-containing protein</fullName>
    </submittedName>
</protein>
<feature type="domain" description="BLUF" evidence="1">
    <location>
        <begin position="3"/>
        <end position="94"/>
    </location>
</feature>
<evidence type="ECO:0000313" key="2">
    <source>
        <dbReference type="EMBL" id="TRY16231.1"/>
    </source>
</evidence>
<dbReference type="Proteomes" id="UP000318126">
    <property type="component" value="Unassembled WGS sequence"/>
</dbReference>
<dbReference type="Pfam" id="PF04940">
    <property type="entry name" value="BLUF"/>
    <property type="match status" value="1"/>
</dbReference>
<dbReference type="Gene3D" id="3.30.70.100">
    <property type="match status" value="1"/>
</dbReference>
<dbReference type="PROSITE" id="PS50925">
    <property type="entry name" value="BLUF"/>
    <property type="match status" value="1"/>
</dbReference>
<reference evidence="3" key="1">
    <citation type="submission" date="2019-07" db="EMBL/GenBank/DDBJ databases">
        <title>Shewanella sp. YLB-08 draft genomic sequence.</title>
        <authorList>
            <person name="Yu L."/>
        </authorList>
    </citation>
    <scope>NUCLEOTIDE SEQUENCE [LARGE SCALE GENOMIC DNA]</scope>
    <source>
        <strain evidence="3">JCM 20706</strain>
    </source>
</reference>
<sequence>MPTVQLIYASSVSKDLTVMEIKELVNEAQRDNVGFGITGFLCANSQYFLQCIEGESRAVNVLFQKISKDVRHHSVAIIKYSEIEVIQFSDWSMGAVLDIDKHMDVVTQFSPDGVFNPYLLSGDDNLNFILAFSQIRRG</sequence>
<dbReference type="SUPFAM" id="SSF54975">
    <property type="entry name" value="Acylphosphatase/BLUF domain-like"/>
    <property type="match status" value="1"/>
</dbReference>
<dbReference type="EMBL" id="VKGK01000001">
    <property type="protein sequence ID" value="TRY16231.1"/>
    <property type="molecule type" value="Genomic_DNA"/>
</dbReference>
<name>A0A553JUV7_SHEHA</name>
<evidence type="ECO:0000313" key="3">
    <source>
        <dbReference type="Proteomes" id="UP000318126"/>
    </source>
</evidence>
<accession>A0A553JUV7</accession>
<proteinExistence type="predicted"/>
<evidence type="ECO:0000259" key="1">
    <source>
        <dbReference type="PROSITE" id="PS50925"/>
    </source>
</evidence>
<organism evidence="2 3">
    <name type="scientific">Shewanella hanedai</name>
    <name type="common">Alteromonas hanedai</name>
    <dbReference type="NCBI Taxonomy" id="25"/>
    <lineage>
        <taxon>Bacteria</taxon>
        <taxon>Pseudomonadati</taxon>
        <taxon>Pseudomonadota</taxon>
        <taxon>Gammaproteobacteria</taxon>
        <taxon>Alteromonadales</taxon>
        <taxon>Shewanellaceae</taxon>
        <taxon>Shewanella</taxon>
    </lineage>
</organism>
<dbReference type="InterPro" id="IPR036046">
    <property type="entry name" value="Acylphosphatase-like_dom_sf"/>
</dbReference>